<dbReference type="OrthoDB" id="4863717at2759"/>
<gene>
    <name evidence="3" type="ORF">IF1G_07383</name>
</gene>
<name>A0A545VKS5_9HYPO</name>
<feature type="region of interest" description="Disordered" evidence="2">
    <location>
        <begin position="459"/>
        <end position="487"/>
    </location>
</feature>
<keyword evidence="1" id="KW-0175">Coiled coil</keyword>
<feature type="compositionally biased region" description="Acidic residues" evidence="2">
    <location>
        <begin position="463"/>
        <end position="482"/>
    </location>
</feature>
<accession>A0A545VKS5</accession>
<feature type="region of interest" description="Disordered" evidence="2">
    <location>
        <begin position="375"/>
        <end position="446"/>
    </location>
</feature>
<feature type="compositionally biased region" description="Low complexity" evidence="2">
    <location>
        <begin position="538"/>
        <end position="550"/>
    </location>
</feature>
<evidence type="ECO:0000256" key="2">
    <source>
        <dbReference type="SAM" id="MobiDB-lite"/>
    </source>
</evidence>
<feature type="compositionally biased region" description="Low complexity" evidence="2">
    <location>
        <begin position="391"/>
        <end position="436"/>
    </location>
</feature>
<evidence type="ECO:0000313" key="4">
    <source>
        <dbReference type="Proteomes" id="UP000315783"/>
    </source>
</evidence>
<keyword evidence="4" id="KW-1185">Reference proteome</keyword>
<feature type="coiled-coil region" evidence="1">
    <location>
        <begin position="66"/>
        <end position="180"/>
    </location>
</feature>
<dbReference type="Proteomes" id="UP000315783">
    <property type="component" value="Unassembled WGS sequence"/>
</dbReference>
<reference evidence="3 4" key="1">
    <citation type="journal article" date="2019" name="Appl. Microbiol. Biotechnol.">
        <title>Genome sequence of Isaria javanica and comparative genome analysis insights into family S53 peptidase evolution in fungal entomopathogens.</title>
        <authorList>
            <person name="Lin R."/>
            <person name="Zhang X."/>
            <person name="Xin B."/>
            <person name="Zou M."/>
            <person name="Gao Y."/>
            <person name="Qin F."/>
            <person name="Hu Q."/>
            <person name="Xie B."/>
            <person name="Cheng X."/>
        </authorList>
    </citation>
    <scope>NUCLEOTIDE SEQUENCE [LARGE SCALE GENOMIC DNA]</scope>
    <source>
        <strain evidence="3 4">IJ1G</strain>
    </source>
</reference>
<feature type="region of interest" description="Disordered" evidence="2">
    <location>
        <begin position="1"/>
        <end position="23"/>
    </location>
</feature>
<feature type="compositionally biased region" description="Polar residues" evidence="2">
    <location>
        <begin position="516"/>
        <end position="525"/>
    </location>
</feature>
<organism evidence="3 4">
    <name type="scientific">Cordyceps javanica</name>
    <dbReference type="NCBI Taxonomy" id="43265"/>
    <lineage>
        <taxon>Eukaryota</taxon>
        <taxon>Fungi</taxon>
        <taxon>Dikarya</taxon>
        <taxon>Ascomycota</taxon>
        <taxon>Pezizomycotina</taxon>
        <taxon>Sordariomycetes</taxon>
        <taxon>Hypocreomycetidae</taxon>
        <taxon>Hypocreales</taxon>
        <taxon>Cordycipitaceae</taxon>
        <taxon>Cordyceps</taxon>
    </lineage>
</organism>
<dbReference type="AlphaFoldDB" id="A0A545VKS5"/>
<proteinExistence type="predicted"/>
<sequence>MPAPTPKPTTKQEGGAPANSVNGSSPDLVALLSSSDILQQLLRIDIENKQLKQRNSDLEVTNRTNIDTIAEKRSAWSDEKAALERELQAKLDEMKSLRYAKNKVDELSGQVKQQEIQLLSQGETIKKKGAEITRHQALCQKAKEELDLEKTSAKVLSDSLRTLKQDLSCKKEELAKANDSLADVQSFAVQLRPMAAGKAQVKRALDNTFHQFLTFFHDELSADLAYHSAPTDVIEKLSIPLPASNSAAARQMRVVAALAVCGDALDRHIFRQAFVGDDLHQLLETLVVDHPKQESRVRAVLLKLLEVFPDDKKAVQEANVDSAVKEIVGALGKWVQPTSGFDARLRPLCAEAAEAWNKTLALENRVVARSVSWPEHGHPVPLEVPDKRKSQPNATNSSQNNNKSQTTPATTETAKKQQQQQQQQQAAGPAQTSQSQRPAQRLSRNEVLKPVWPVFIAHPITAADDDDDDDDDDDGGDEEPAAEFEVLSYGYVLTKAQALEAEEEVSREQSPFKLARQNTRRQQTAVPKKRRNSMVLPAAGRGSSVASSAG</sequence>
<comment type="caution">
    <text evidence="3">The sequence shown here is derived from an EMBL/GenBank/DDBJ whole genome shotgun (WGS) entry which is preliminary data.</text>
</comment>
<evidence type="ECO:0000313" key="3">
    <source>
        <dbReference type="EMBL" id="TQV93651.1"/>
    </source>
</evidence>
<dbReference type="EMBL" id="SPUK01000011">
    <property type="protein sequence ID" value="TQV93651.1"/>
    <property type="molecule type" value="Genomic_DNA"/>
</dbReference>
<evidence type="ECO:0000256" key="1">
    <source>
        <dbReference type="SAM" id="Coils"/>
    </source>
</evidence>
<feature type="region of interest" description="Disordered" evidence="2">
    <location>
        <begin position="502"/>
        <end position="550"/>
    </location>
</feature>
<protein>
    <submittedName>
        <fullName evidence="3">MEI5 protein</fullName>
    </submittedName>
</protein>